<organism evidence="2 3">
    <name type="scientific">Favolaschia claudopus</name>
    <dbReference type="NCBI Taxonomy" id="2862362"/>
    <lineage>
        <taxon>Eukaryota</taxon>
        <taxon>Fungi</taxon>
        <taxon>Dikarya</taxon>
        <taxon>Basidiomycota</taxon>
        <taxon>Agaricomycotina</taxon>
        <taxon>Agaricomycetes</taxon>
        <taxon>Agaricomycetidae</taxon>
        <taxon>Agaricales</taxon>
        <taxon>Marasmiineae</taxon>
        <taxon>Mycenaceae</taxon>
        <taxon>Favolaschia</taxon>
    </lineage>
</organism>
<accession>A0AAW0APV2</accession>
<name>A0AAW0APV2_9AGAR</name>
<dbReference type="Proteomes" id="UP001362999">
    <property type="component" value="Unassembled WGS sequence"/>
</dbReference>
<dbReference type="AlphaFoldDB" id="A0AAW0APV2"/>
<comment type="caution">
    <text evidence="2">The sequence shown here is derived from an EMBL/GenBank/DDBJ whole genome shotgun (WGS) entry which is preliminary data.</text>
</comment>
<evidence type="ECO:0000313" key="3">
    <source>
        <dbReference type="Proteomes" id="UP001362999"/>
    </source>
</evidence>
<dbReference type="EMBL" id="JAWWNJ010000055">
    <property type="protein sequence ID" value="KAK7015084.1"/>
    <property type="molecule type" value="Genomic_DNA"/>
</dbReference>
<protein>
    <submittedName>
        <fullName evidence="2">Uncharacterized protein</fullName>
    </submittedName>
</protein>
<feature type="compositionally biased region" description="Polar residues" evidence="1">
    <location>
        <begin position="41"/>
        <end position="58"/>
    </location>
</feature>
<evidence type="ECO:0000313" key="2">
    <source>
        <dbReference type="EMBL" id="KAK7015084.1"/>
    </source>
</evidence>
<proteinExistence type="predicted"/>
<reference evidence="2 3" key="1">
    <citation type="journal article" date="2024" name="J Genomics">
        <title>Draft genome sequencing and assembly of Favolaschia claudopus CIRM-BRFM 2984 isolated from oak limbs.</title>
        <authorList>
            <person name="Navarro D."/>
            <person name="Drula E."/>
            <person name="Chaduli D."/>
            <person name="Cazenave R."/>
            <person name="Ahrendt S."/>
            <person name="Wang J."/>
            <person name="Lipzen A."/>
            <person name="Daum C."/>
            <person name="Barry K."/>
            <person name="Grigoriev I.V."/>
            <person name="Favel A."/>
            <person name="Rosso M.N."/>
            <person name="Martin F."/>
        </authorList>
    </citation>
    <scope>NUCLEOTIDE SEQUENCE [LARGE SCALE GENOMIC DNA]</scope>
    <source>
        <strain evidence="2 3">CIRM-BRFM 2984</strain>
    </source>
</reference>
<gene>
    <name evidence="2" type="ORF">R3P38DRAFT_3572974</name>
</gene>
<feature type="region of interest" description="Disordered" evidence="1">
    <location>
        <begin position="41"/>
        <end position="63"/>
    </location>
</feature>
<keyword evidence="3" id="KW-1185">Reference proteome</keyword>
<feature type="region of interest" description="Disordered" evidence="1">
    <location>
        <begin position="180"/>
        <end position="203"/>
    </location>
</feature>
<evidence type="ECO:0000256" key="1">
    <source>
        <dbReference type="SAM" id="MobiDB-lite"/>
    </source>
</evidence>
<sequence length="489" mass="51085">MLVSNASLRWDFAVSIAICLLMNFCSPSDILFAFCSPRTTGNSNSPVSAVKKNSSLPVDSTPTPLSSMSSSFCGAPVLAAYDSSQLASRVSLDWVLACGLRTTGSTLTGSLTLPSTVGVCTAILADVSVVASLPVDLVLGTAWSSSLLATSPDIAVRLCDGWFSCTVRESVGDRYAVRASHGSDRSGAPLTLPSQQNSGDSAFASGLDSEGRAFAYDPPRTFASGLNSEGRAFAHDPPRTFASGFISEGLDAPVPSSSRTALDDMVQPDPPIGSPELSDFFVSPNPHLNALSGHFSVVSQLMADHGIPISGLTDLQAREALVYHLLHGMCATRSHNGAAAVRHKGSVLRPPDISLIAGILRVPLESLSSALSDARSELMGRHGVTSPILETLSGFERLRKSSLVSLAALHGLDVNSLRVASARDLIADHFARGDCGVSPNSGSIGCASVLSITSSCDDNPISNTGELSFDQYLPVASPSQEISRYLVSW</sequence>